<evidence type="ECO:0000256" key="7">
    <source>
        <dbReference type="ARBA" id="ARBA00022692"/>
    </source>
</evidence>
<feature type="transmembrane region" description="Helical" evidence="16">
    <location>
        <begin position="100"/>
        <end position="122"/>
    </location>
</feature>
<feature type="compositionally biased region" description="Low complexity" evidence="15">
    <location>
        <begin position="851"/>
        <end position="860"/>
    </location>
</feature>
<dbReference type="CDD" id="cd00156">
    <property type="entry name" value="REC"/>
    <property type="match status" value="1"/>
</dbReference>
<dbReference type="SUPFAM" id="SSF52172">
    <property type="entry name" value="CheY-like"/>
    <property type="match status" value="1"/>
</dbReference>
<keyword evidence="10" id="KW-0067">ATP-binding</keyword>
<feature type="transmembrane region" description="Helical" evidence="16">
    <location>
        <begin position="171"/>
        <end position="193"/>
    </location>
</feature>
<dbReference type="InterPro" id="IPR007895">
    <property type="entry name" value="MASE1"/>
</dbReference>
<dbReference type="PROSITE" id="PS50110">
    <property type="entry name" value="RESPONSE_REGULATORY"/>
    <property type="match status" value="1"/>
</dbReference>
<feature type="domain" description="PAS" evidence="19">
    <location>
        <begin position="327"/>
        <end position="400"/>
    </location>
</feature>
<dbReference type="InterPro" id="IPR003594">
    <property type="entry name" value="HATPase_dom"/>
</dbReference>
<dbReference type="SMART" id="SM00388">
    <property type="entry name" value="HisKA"/>
    <property type="match status" value="1"/>
</dbReference>
<feature type="modified residue" description="4-aspartylphosphate" evidence="14">
    <location>
        <position position="924"/>
    </location>
</feature>
<evidence type="ECO:0000313" key="22">
    <source>
        <dbReference type="Proteomes" id="UP000541810"/>
    </source>
</evidence>
<dbReference type="SUPFAM" id="SSF55785">
    <property type="entry name" value="PYP-like sensor domain (PAS domain)"/>
    <property type="match status" value="2"/>
</dbReference>
<accession>A0A7X0H852</accession>
<dbReference type="GO" id="GO:0000155">
    <property type="term" value="F:phosphorelay sensor kinase activity"/>
    <property type="evidence" value="ECO:0007669"/>
    <property type="project" value="InterPro"/>
</dbReference>
<gene>
    <name evidence="21" type="ORF">HNQ40_001386</name>
</gene>
<feature type="domain" description="Response regulatory" evidence="18">
    <location>
        <begin position="870"/>
        <end position="987"/>
    </location>
</feature>
<dbReference type="Pfam" id="PF00072">
    <property type="entry name" value="Response_reg"/>
    <property type="match status" value="1"/>
</dbReference>
<keyword evidence="8" id="KW-0547">Nucleotide-binding</keyword>
<dbReference type="PANTHER" id="PTHR43065:SF46">
    <property type="entry name" value="C4-DICARBOXYLATE TRANSPORT SENSOR PROTEIN DCTB"/>
    <property type="match status" value="1"/>
</dbReference>
<evidence type="ECO:0000256" key="13">
    <source>
        <dbReference type="ARBA" id="ARBA00023136"/>
    </source>
</evidence>
<name>A0A7X0H852_9BACT</name>
<dbReference type="SMART" id="SM00387">
    <property type="entry name" value="HATPase_c"/>
    <property type="match status" value="1"/>
</dbReference>
<dbReference type="Proteomes" id="UP000541810">
    <property type="component" value="Unassembled WGS sequence"/>
</dbReference>
<evidence type="ECO:0000259" key="20">
    <source>
        <dbReference type="PROSITE" id="PS50113"/>
    </source>
</evidence>
<evidence type="ECO:0000256" key="14">
    <source>
        <dbReference type="PROSITE-ProRule" id="PRU00169"/>
    </source>
</evidence>
<dbReference type="PRINTS" id="PR00344">
    <property type="entry name" value="BCTRLSENSOR"/>
</dbReference>
<dbReference type="InterPro" id="IPR000014">
    <property type="entry name" value="PAS"/>
</dbReference>
<protein>
    <recommendedName>
        <fullName evidence="3">histidine kinase</fullName>
        <ecNumber evidence="3">2.7.13.3</ecNumber>
    </recommendedName>
</protein>
<feature type="domain" description="PAC" evidence="20">
    <location>
        <begin position="402"/>
        <end position="454"/>
    </location>
</feature>
<dbReference type="RefSeq" id="WP_184677153.1">
    <property type="nucleotide sequence ID" value="NZ_JACHGY010000001.1"/>
</dbReference>
<dbReference type="SUPFAM" id="SSF55874">
    <property type="entry name" value="ATPase domain of HSP90 chaperone/DNA topoisomerase II/histidine kinase"/>
    <property type="match status" value="1"/>
</dbReference>
<dbReference type="Pfam" id="PF05231">
    <property type="entry name" value="MASE1"/>
    <property type="match status" value="1"/>
</dbReference>
<feature type="transmembrane region" description="Helical" evidence="16">
    <location>
        <begin position="22"/>
        <end position="43"/>
    </location>
</feature>
<feature type="transmembrane region" description="Helical" evidence="16">
    <location>
        <begin position="71"/>
        <end position="88"/>
    </location>
</feature>
<keyword evidence="7 16" id="KW-0812">Transmembrane</keyword>
<evidence type="ECO:0000313" key="21">
    <source>
        <dbReference type="EMBL" id="MBB6429580.1"/>
    </source>
</evidence>
<evidence type="ECO:0000256" key="1">
    <source>
        <dbReference type="ARBA" id="ARBA00000085"/>
    </source>
</evidence>
<dbReference type="InterPro" id="IPR011006">
    <property type="entry name" value="CheY-like_superfamily"/>
</dbReference>
<feature type="transmembrane region" description="Helical" evidence="16">
    <location>
        <begin position="237"/>
        <end position="268"/>
    </location>
</feature>
<dbReference type="Pfam" id="PF13188">
    <property type="entry name" value="PAS_8"/>
    <property type="match status" value="1"/>
</dbReference>
<evidence type="ECO:0000256" key="12">
    <source>
        <dbReference type="ARBA" id="ARBA00023012"/>
    </source>
</evidence>
<evidence type="ECO:0000256" key="10">
    <source>
        <dbReference type="ARBA" id="ARBA00022840"/>
    </source>
</evidence>
<dbReference type="InterPro" id="IPR000700">
    <property type="entry name" value="PAS-assoc_C"/>
</dbReference>
<feature type="domain" description="Histidine kinase" evidence="17">
    <location>
        <begin position="621"/>
        <end position="841"/>
    </location>
</feature>
<keyword evidence="4" id="KW-1003">Cell membrane</keyword>
<dbReference type="NCBIfam" id="TIGR00229">
    <property type="entry name" value="sensory_box"/>
    <property type="match status" value="1"/>
</dbReference>
<evidence type="ECO:0000256" key="3">
    <source>
        <dbReference type="ARBA" id="ARBA00012438"/>
    </source>
</evidence>
<evidence type="ECO:0000259" key="19">
    <source>
        <dbReference type="PROSITE" id="PS50112"/>
    </source>
</evidence>
<dbReference type="InterPro" id="IPR036890">
    <property type="entry name" value="HATPase_C_sf"/>
</dbReference>
<evidence type="ECO:0000256" key="6">
    <source>
        <dbReference type="ARBA" id="ARBA00022679"/>
    </source>
</evidence>
<dbReference type="EMBL" id="JACHGY010000001">
    <property type="protein sequence ID" value="MBB6429580.1"/>
    <property type="molecule type" value="Genomic_DNA"/>
</dbReference>
<feature type="transmembrane region" description="Helical" evidence="16">
    <location>
        <begin position="49"/>
        <end position="66"/>
    </location>
</feature>
<dbReference type="Gene3D" id="1.10.287.130">
    <property type="match status" value="1"/>
</dbReference>
<evidence type="ECO:0000259" key="17">
    <source>
        <dbReference type="PROSITE" id="PS50109"/>
    </source>
</evidence>
<comment type="subcellular location">
    <subcellularLocation>
        <location evidence="2">Cell membrane</location>
        <topology evidence="2">Multi-pass membrane protein</topology>
    </subcellularLocation>
</comment>
<keyword evidence="5 14" id="KW-0597">Phosphoprotein</keyword>
<feature type="transmembrane region" description="Helical" evidence="16">
    <location>
        <begin position="205"/>
        <end position="225"/>
    </location>
</feature>
<evidence type="ECO:0000256" key="16">
    <source>
        <dbReference type="SAM" id="Phobius"/>
    </source>
</evidence>
<proteinExistence type="predicted"/>
<dbReference type="Gene3D" id="3.40.50.2300">
    <property type="match status" value="1"/>
</dbReference>
<dbReference type="InterPro" id="IPR035965">
    <property type="entry name" value="PAS-like_dom_sf"/>
</dbReference>
<keyword evidence="12" id="KW-0902">Two-component regulatory system</keyword>
<feature type="transmembrane region" description="Helical" evidence="16">
    <location>
        <begin position="289"/>
        <end position="315"/>
    </location>
</feature>
<dbReference type="InterPro" id="IPR001610">
    <property type="entry name" value="PAC"/>
</dbReference>
<dbReference type="SMART" id="SM00448">
    <property type="entry name" value="REC"/>
    <property type="match status" value="1"/>
</dbReference>
<dbReference type="InterPro" id="IPR005467">
    <property type="entry name" value="His_kinase_dom"/>
</dbReference>
<dbReference type="Gene3D" id="3.30.565.10">
    <property type="entry name" value="Histidine kinase-like ATPase, C-terminal domain"/>
    <property type="match status" value="1"/>
</dbReference>
<dbReference type="EC" id="2.7.13.3" evidence="3"/>
<dbReference type="Pfam" id="PF08447">
    <property type="entry name" value="PAS_3"/>
    <property type="match status" value="1"/>
</dbReference>
<dbReference type="PROSITE" id="PS50112">
    <property type="entry name" value="PAS"/>
    <property type="match status" value="1"/>
</dbReference>
<reference evidence="21 22" key="1">
    <citation type="submission" date="2020-08" db="EMBL/GenBank/DDBJ databases">
        <title>Genomic Encyclopedia of Type Strains, Phase IV (KMG-IV): sequencing the most valuable type-strain genomes for metagenomic binning, comparative biology and taxonomic classification.</title>
        <authorList>
            <person name="Goeker M."/>
        </authorList>
    </citation>
    <scope>NUCLEOTIDE SEQUENCE [LARGE SCALE GENOMIC DNA]</scope>
    <source>
        <strain evidence="21 22">DSM 103725</strain>
    </source>
</reference>
<feature type="region of interest" description="Disordered" evidence="15">
    <location>
        <begin position="837"/>
        <end position="866"/>
    </location>
</feature>
<dbReference type="GO" id="GO:0005524">
    <property type="term" value="F:ATP binding"/>
    <property type="evidence" value="ECO:0007669"/>
    <property type="project" value="UniProtKB-KW"/>
</dbReference>
<dbReference type="PROSITE" id="PS50113">
    <property type="entry name" value="PAC"/>
    <property type="match status" value="1"/>
</dbReference>
<dbReference type="SUPFAM" id="SSF47384">
    <property type="entry name" value="Homodimeric domain of signal transducing histidine kinase"/>
    <property type="match status" value="1"/>
</dbReference>
<dbReference type="InterPro" id="IPR001789">
    <property type="entry name" value="Sig_transdc_resp-reg_receiver"/>
</dbReference>
<keyword evidence="13 16" id="KW-0472">Membrane</keyword>
<evidence type="ECO:0000259" key="18">
    <source>
        <dbReference type="PROSITE" id="PS50110"/>
    </source>
</evidence>
<keyword evidence="6" id="KW-0808">Transferase</keyword>
<organism evidence="21 22">
    <name type="scientific">Algisphaera agarilytica</name>
    <dbReference type="NCBI Taxonomy" id="1385975"/>
    <lineage>
        <taxon>Bacteria</taxon>
        <taxon>Pseudomonadati</taxon>
        <taxon>Planctomycetota</taxon>
        <taxon>Phycisphaerae</taxon>
        <taxon>Phycisphaerales</taxon>
        <taxon>Phycisphaeraceae</taxon>
        <taxon>Algisphaera</taxon>
    </lineage>
</organism>
<dbReference type="Gene3D" id="3.30.450.20">
    <property type="entry name" value="PAS domain"/>
    <property type="match status" value="2"/>
</dbReference>
<evidence type="ECO:0000256" key="2">
    <source>
        <dbReference type="ARBA" id="ARBA00004651"/>
    </source>
</evidence>
<dbReference type="CDD" id="cd00082">
    <property type="entry name" value="HisKA"/>
    <property type="match status" value="1"/>
</dbReference>
<dbReference type="InterPro" id="IPR013655">
    <property type="entry name" value="PAS_fold_3"/>
</dbReference>
<evidence type="ECO:0000256" key="15">
    <source>
        <dbReference type="SAM" id="MobiDB-lite"/>
    </source>
</evidence>
<dbReference type="PROSITE" id="PS50109">
    <property type="entry name" value="HIS_KIN"/>
    <property type="match status" value="1"/>
</dbReference>
<evidence type="ECO:0000256" key="8">
    <source>
        <dbReference type="ARBA" id="ARBA00022741"/>
    </source>
</evidence>
<dbReference type="CDD" id="cd00130">
    <property type="entry name" value="PAS"/>
    <property type="match status" value="2"/>
</dbReference>
<dbReference type="Pfam" id="PF02518">
    <property type="entry name" value="HATPase_c"/>
    <property type="match status" value="1"/>
</dbReference>
<sequence length="994" mass="109570">MPEPEANPSKPTESPRAPIGRVVVWGVLYLLALWLGIWLGYAVRLGESELTVVWLSTGVTFGALLLTRRVWWPALLLGSAVVFVAYAGSTDKLDVPLWQYIVFALVGDLVMWLGAEVFWLGRGRAVRLETPGDFGWLFTVVLGVTAVGAFASVSIWRAVQPDLDYWHEVQLWWFSDSLGCVLAVPWMLAFFGAGRKLDWPSPRQWIEGGVLLGLLVLMCLVLVSLPNQAQSVLELPYLVYPLLIWGALRFGVRLTTTMLILLAVLFVLQMKQGVGPFAPNGNGDRLAAYHISTLAVQVYLLVTCLAVLMLVSLSVRDRAAMARQRLQAARFDTMMRTLKPTLWVMEAESNEITYINASIETLAERSVESMLHRPGVWSEIVHPEDREITEASLKVMRERGWDDTEYRIVRPDGVVRWVRELSSAVRDADGKIQQLVGSVEDITHRRQAAVQHQMLVQDLRESNDRYQDFMRISQEGVWRGEFDEPIPIDLPFEEFLKQGIAGGRIAECNEAFAQMYGYDEAQSAAGTRLIDNFRLEDEFNLEYLRRFHASGCQSMMTESRRPGHGPDGETGWFLVSFAGVVEDGKLLRIWGTLTNITELHRLNEQLRESQKMEAVGQLAGGVAHDFNNLLAVISAHAELVQDKVSGVEGVAQSLAVVREAIDHAAGVSRSLLAFSKNLPTEKRPTDIRQVIVQTQRLIDRTLPSTVELAIELPSEGLSPVMGDSVQLQQVLLNLAINARDAMSAGGGTIRIAAEDFERRTTDGESEGKWVRIIVQDDGLGMTEAVRQRIFEPFFSTKGADAGTGLGLSVVRGIIEEHGGSIAVFSRHQKGTTFTLELPCAGQPKPKSNKTPRYARPAAAGPKPPPTLDKPILLGEDDPQIRAVIATALTSRGHRVIQAGDGHALRQAYDAYTRDGEELAALVSDVDMPGRSGLEVLRELRSEGCETPAVVITGSVDLRLDPQIDGNTVLVNKPFGIADFCNVVQKQIDGGAGPA</sequence>
<keyword evidence="11 16" id="KW-1133">Transmembrane helix</keyword>
<comment type="catalytic activity">
    <reaction evidence="1">
        <text>ATP + protein L-histidine = ADP + protein N-phospho-L-histidine.</text>
        <dbReference type="EC" id="2.7.13.3"/>
    </reaction>
</comment>
<evidence type="ECO:0000256" key="4">
    <source>
        <dbReference type="ARBA" id="ARBA00022475"/>
    </source>
</evidence>
<dbReference type="InterPro" id="IPR004358">
    <property type="entry name" value="Sig_transdc_His_kin-like_C"/>
</dbReference>
<evidence type="ECO:0000256" key="5">
    <source>
        <dbReference type="ARBA" id="ARBA00022553"/>
    </source>
</evidence>
<dbReference type="PANTHER" id="PTHR43065">
    <property type="entry name" value="SENSOR HISTIDINE KINASE"/>
    <property type="match status" value="1"/>
</dbReference>
<dbReference type="SMART" id="SM00086">
    <property type="entry name" value="PAC"/>
    <property type="match status" value="2"/>
</dbReference>
<feature type="transmembrane region" description="Helical" evidence="16">
    <location>
        <begin position="134"/>
        <end position="159"/>
    </location>
</feature>
<comment type="caution">
    <text evidence="21">The sequence shown here is derived from an EMBL/GenBank/DDBJ whole genome shotgun (WGS) entry which is preliminary data.</text>
</comment>
<evidence type="ECO:0000256" key="9">
    <source>
        <dbReference type="ARBA" id="ARBA00022777"/>
    </source>
</evidence>
<dbReference type="GO" id="GO:0005886">
    <property type="term" value="C:plasma membrane"/>
    <property type="evidence" value="ECO:0007669"/>
    <property type="project" value="UniProtKB-SubCell"/>
</dbReference>
<keyword evidence="9" id="KW-0418">Kinase</keyword>
<keyword evidence="22" id="KW-1185">Reference proteome</keyword>
<dbReference type="AlphaFoldDB" id="A0A7X0H852"/>
<dbReference type="InterPro" id="IPR003661">
    <property type="entry name" value="HisK_dim/P_dom"/>
</dbReference>
<dbReference type="InterPro" id="IPR036097">
    <property type="entry name" value="HisK_dim/P_sf"/>
</dbReference>
<evidence type="ECO:0000256" key="11">
    <source>
        <dbReference type="ARBA" id="ARBA00022989"/>
    </source>
</evidence>